<protein>
    <submittedName>
        <fullName evidence="2">Uncharacterized protein</fullName>
    </submittedName>
</protein>
<organism evidence="2 3">
    <name type="scientific">Eumeta variegata</name>
    <name type="common">Bagworm moth</name>
    <name type="synonym">Eumeta japonica</name>
    <dbReference type="NCBI Taxonomy" id="151549"/>
    <lineage>
        <taxon>Eukaryota</taxon>
        <taxon>Metazoa</taxon>
        <taxon>Ecdysozoa</taxon>
        <taxon>Arthropoda</taxon>
        <taxon>Hexapoda</taxon>
        <taxon>Insecta</taxon>
        <taxon>Pterygota</taxon>
        <taxon>Neoptera</taxon>
        <taxon>Endopterygota</taxon>
        <taxon>Lepidoptera</taxon>
        <taxon>Glossata</taxon>
        <taxon>Ditrysia</taxon>
        <taxon>Tineoidea</taxon>
        <taxon>Psychidae</taxon>
        <taxon>Oiketicinae</taxon>
        <taxon>Eumeta</taxon>
    </lineage>
</organism>
<dbReference type="Proteomes" id="UP000299102">
    <property type="component" value="Unassembled WGS sequence"/>
</dbReference>
<comment type="caution">
    <text evidence="2">The sequence shown here is derived from an EMBL/GenBank/DDBJ whole genome shotgun (WGS) entry which is preliminary data.</text>
</comment>
<feature type="region of interest" description="Disordered" evidence="1">
    <location>
        <begin position="186"/>
        <end position="234"/>
    </location>
</feature>
<evidence type="ECO:0000313" key="3">
    <source>
        <dbReference type="Proteomes" id="UP000299102"/>
    </source>
</evidence>
<keyword evidence="3" id="KW-1185">Reference proteome</keyword>
<feature type="region of interest" description="Disordered" evidence="1">
    <location>
        <begin position="133"/>
        <end position="153"/>
    </location>
</feature>
<evidence type="ECO:0000313" key="2">
    <source>
        <dbReference type="EMBL" id="GBP21694.1"/>
    </source>
</evidence>
<dbReference type="AlphaFoldDB" id="A0A4C1U6X1"/>
<sequence>MLVKQISALAEIECVAGVCSCGHAPRLPTPRVSARVVAVEDELFVNVTWSLPPPAEPLRLPPSLKRASYFVSIGKQMVSDAHPSPWFAHTVTRRVPAKGSVILGDRTRWVALPMANARRVRMLARVSVIDDRGCSGPPGNGTVDDPADERRTPLRSYAGRVSEIVQRIKTGQAHVGPRVMSDSVVTRHGSMDRSGRCARASQPGGGDDRREGGQKADTHIETHPRTPGAAQTAPRLAAPAAREASLKQIIRFRSVSSNEICNYDVVKVNLSGPYNNSPEKNIETLK</sequence>
<dbReference type="EMBL" id="BGZK01000131">
    <property type="protein sequence ID" value="GBP21694.1"/>
    <property type="molecule type" value="Genomic_DNA"/>
</dbReference>
<name>A0A4C1U6X1_EUMVA</name>
<evidence type="ECO:0000256" key="1">
    <source>
        <dbReference type="SAM" id="MobiDB-lite"/>
    </source>
</evidence>
<proteinExistence type="predicted"/>
<gene>
    <name evidence="2" type="ORF">EVAR_16242_1</name>
</gene>
<reference evidence="2 3" key="1">
    <citation type="journal article" date="2019" name="Commun. Biol.">
        <title>The bagworm genome reveals a unique fibroin gene that provides high tensile strength.</title>
        <authorList>
            <person name="Kono N."/>
            <person name="Nakamura H."/>
            <person name="Ohtoshi R."/>
            <person name="Tomita M."/>
            <person name="Numata K."/>
            <person name="Arakawa K."/>
        </authorList>
    </citation>
    <scope>NUCLEOTIDE SEQUENCE [LARGE SCALE GENOMIC DNA]</scope>
</reference>
<accession>A0A4C1U6X1</accession>
<dbReference type="OrthoDB" id="4062651at2759"/>
<feature type="compositionally biased region" description="Basic and acidic residues" evidence="1">
    <location>
        <begin position="206"/>
        <end position="224"/>
    </location>
</feature>